<evidence type="ECO:0000313" key="1">
    <source>
        <dbReference type="EMBL" id="VDM28295.1"/>
    </source>
</evidence>
<sequence length="72" mass="8246">MENLPNASMEGSMKSMKPRVFKVFKRAPISPQTSPLLGCKHIGLIWKNAEDDPETHIYSDCKVMKQVWQVNQ</sequence>
<protein>
    <submittedName>
        <fullName evidence="3">Ovule protein</fullName>
    </submittedName>
</protein>
<accession>A0A183U261</accession>
<dbReference type="WBParaSite" id="TCNE_0000258101-mRNA-1">
    <property type="protein sequence ID" value="TCNE_0000258101-mRNA-1"/>
    <property type="gene ID" value="TCNE_0000258101"/>
</dbReference>
<reference evidence="1 2" key="2">
    <citation type="submission" date="2018-11" db="EMBL/GenBank/DDBJ databases">
        <authorList>
            <consortium name="Pathogen Informatics"/>
        </authorList>
    </citation>
    <scope>NUCLEOTIDE SEQUENCE [LARGE SCALE GENOMIC DNA]</scope>
</reference>
<dbReference type="AlphaFoldDB" id="A0A183U261"/>
<evidence type="ECO:0000313" key="3">
    <source>
        <dbReference type="WBParaSite" id="TCNE_0000258101-mRNA-1"/>
    </source>
</evidence>
<keyword evidence="2" id="KW-1185">Reference proteome</keyword>
<gene>
    <name evidence="1" type="ORF">TCNE_LOCUS2581</name>
</gene>
<reference evidence="3" key="1">
    <citation type="submission" date="2016-06" db="UniProtKB">
        <authorList>
            <consortium name="WormBaseParasite"/>
        </authorList>
    </citation>
    <scope>IDENTIFICATION</scope>
</reference>
<name>A0A183U261_TOXCA</name>
<dbReference type="EMBL" id="UYWY01002684">
    <property type="protein sequence ID" value="VDM28295.1"/>
    <property type="molecule type" value="Genomic_DNA"/>
</dbReference>
<dbReference type="Proteomes" id="UP000050794">
    <property type="component" value="Unassembled WGS sequence"/>
</dbReference>
<proteinExistence type="predicted"/>
<evidence type="ECO:0000313" key="2">
    <source>
        <dbReference type="Proteomes" id="UP000050794"/>
    </source>
</evidence>
<organism evidence="2 3">
    <name type="scientific">Toxocara canis</name>
    <name type="common">Canine roundworm</name>
    <dbReference type="NCBI Taxonomy" id="6265"/>
    <lineage>
        <taxon>Eukaryota</taxon>
        <taxon>Metazoa</taxon>
        <taxon>Ecdysozoa</taxon>
        <taxon>Nematoda</taxon>
        <taxon>Chromadorea</taxon>
        <taxon>Rhabditida</taxon>
        <taxon>Spirurina</taxon>
        <taxon>Ascaridomorpha</taxon>
        <taxon>Ascaridoidea</taxon>
        <taxon>Toxocaridae</taxon>
        <taxon>Toxocara</taxon>
    </lineage>
</organism>